<evidence type="ECO:0000256" key="1">
    <source>
        <dbReference type="SAM" id="MobiDB-lite"/>
    </source>
</evidence>
<feature type="region of interest" description="Disordered" evidence="1">
    <location>
        <begin position="104"/>
        <end position="129"/>
    </location>
</feature>
<evidence type="ECO:0000313" key="2">
    <source>
        <dbReference type="EMBL" id="KAL3823658.1"/>
    </source>
</evidence>
<proteinExistence type="predicted"/>
<organism evidence="2 3">
    <name type="scientific">Cyclostephanos tholiformis</name>
    <dbReference type="NCBI Taxonomy" id="382380"/>
    <lineage>
        <taxon>Eukaryota</taxon>
        <taxon>Sar</taxon>
        <taxon>Stramenopiles</taxon>
        <taxon>Ochrophyta</taxon>
        <taxon>Bacillariophyta</taxon>
        <taxon>Coscinodiscophyceae</taxon>
        <taxon>Thalassiosirophycidae</taxon>
        <taxon>Stephanodiscales</taxon>
        <taxon>Stephanodiscaceae</taxon>
        <taxon>Cyclostephanos</taxon>
    </lineage>
</organism>
<dbReference type="AlphaFoldDB" id="A0ABD3SGQ4"/>
<dbReference type="Proteomes" id="UP001530377">
    <property type="component" value="Unassembled WGS sequence"/>
</dbReference>
<comment type="caution">
    <text evidence="2">The sequence shown here is derived from an EMBL/GenBank/DDBJ whole genome shotgun (WGS) entry which is preliminary data.</text>
</comment>
<sequence length="129" mass="14752">MELGYFSASGSSFTIRKLSLTFSIPFAPDNVEWTKDGSIFVQMDNSDGGIVLWKNNAVSNVYWTFLSSWIDPLAQYFSLTAWYVQEIKCLLSSACLLHRCHQTSQPLKDQPPLGRHRDPHLKDRPLEDQ</sequence>
<name>A0ABD3SGQ4_9STRA</name>
<reference evidence="2 3" key="1">
    <citation type="submission" date="2024-10" db="EMBL/GenBank/DDBJ databases">
        <title>Updated reference genomes for cyclostephanoid diatoms.</title>
        <authorList>
            <person name="Roberts W.R."/>
            <person name="Alverson A.J."/>
        </authorList>
    </citation>
    <scope>NUCLEOTIDE SEQUENCE [LARGE SCALE GENOMIC DNA]</scope>
    <source>
        <strain evidence="2 3">AJA228-03</strain>
    </source>
</reference>
<keyword evidence="3" id="KW-1185">Reference proteome</keyword>
<evidence type="ECO:0000313" key="3">
    <source>
        <dbReference type="Proteomes" id="UP001530377"/>
    </source>
</evidence>
<feature type="compositionally biased region" description="Basic and acidic residues" evidence="1">
    <location>
        <begin position="120"/>
        <end position="129"/>
    </location>
</feature>
<accession>A0ABD3SGQ4</accession>
<evidence type="ECO:0008006" key="4">
    <source>
        <dbReference type="Google" id="ProtNLM"/>
    </source>
</evidence>
<gene>
    <name evidence="2" type="ORF">ACHAXA_009763</name>
</gene>
<dbReference type="EMBL" id="JALLPB020000032">
    <property type="protein sequence ID" value="KAL3823658.1"/>
    <property type="molecule type" value="Genomic_DNA"/>
</dbReference>
<protein>
    <recommendedName>
        <fullName evidence="4">Bulb-type lectin domain-containing protein</fullName>
    </recommendedName>
</protein>